<gene>
    <name evidence="1" type="ORF">BKE38_07165</name>
</gene>
<accession>A0A1V2H5W1</accession>
<sequence>MASDNADRLVDLAMSLPPSLPREEAVNAFEAFVAPYPLEGKAQIIRGARDEMTSRRASEELDAVTDEQQLHLEALSDWLGAFSGSAGRD</sequence>
<evidence type="ECO:0000313" key="1">
    <source>
        <dbReference type="EMBL" id="ONG56097.1"/>
    </source>
</evidence>
<organism evidence="1 2">
    <name type="scientific">Teichococcus deserti</name>
    <dbReference type="NCBI Taxonomy" id="1817963"/>
    <lineage>
        <taxon>Bacteria</taxon>
        <taxon>Pseudomonadati</taxon>
        <taxon>Pseudomonadota</taxon>
        <taxon>Alphaproteobacteria</taxon>
        <taxon>Acetobacterales</taxon>
        <taxon>Roseomonadaceae</taxon>
        <taxon>Roseomonas</taxon>
    </lineage>
</organism>
<reference evidence="1 2" key="1">
    <citation type="submission" date="2016-10" db="EMBL/GenBank/DDBJ databases">
        <title>Draft Genome sequence of Roseomonas sp. strain M3.</title>
        <authorList>
            <person name="Subhash Y."/>
            <person name="Lee S."/>
        </authorList>
    </citation>
    <scope>NUCLEOTIDE SEQUENCE [LARGE SCALE GENOMIC DNA]</scope>
    <source>
        <strain evidence="1 2">M3</strain>
    </source>
</reference>
<evidence type="ECO:0000313" key="2">
    <source>
        <dbReference type="Proteomes" id="UP000188879"/>
    </source>
</evidence>
<name>A0A1V2H5W1_9PROT</name>
<keyword evidence="2" id="KW-1185">Reference proteome</keyword>
<dbReference type="Proteomes" id="UP000188879">
    <property type="component" value="Unassembled WGS sequence"/>
</dbReference>
<protein>
    <submittedName>
        <fullName evidence="1">Uncharacterized protein</fullName>
    </submittedName>
</protein>
<dbReference type="EMBL" id="MLCO01000054">
    <property type="protein sequence ID" value="ONG56097.1"/>
    <property type="molecule type" value="Genomic_DNA"/>
</dbReference>
<proteinExistence type="predicted"/>
<comment type="caution">
    <text evidence="1">The sequence shown here is derived from an EMBL/GenBank/DDBJ whole genome shotgun (WGS) entry which is preliminary data.</text>
</comment>
<dbReference type="AlphaFoldDB" id="A0A1V2H5W1"/>
<dbReference type="RefSeq" id="WP_076956684.1">
    <property type="nucleotide sequence ID" value="NZ_MLCO01000054.1"/>
</dbReference>